<dbReference type="STRING" id="381666.H16_B1074"/>
<dbReference type="HOGENOM" id="CLU_2568098_0_0_4"/>
<sequence length="81" mass="8805">MVAVWALFDRFGDVQGWRIGEVALFYGLVNCMFAIADAIGRGFDVLGRPFCVPANSTGFVFLLAAIGAWRTGLRHYTSTGS</sequence>
<evidence type="ECO:0000313" key="2">
    <source>
        <dbReference type="Proteomes" id="UP000008210"/>
    </source>
</evidence>
<organism evidence="1 2">
    <name type="scientific">Cupriavidus necator (strain ATCC 17699 / DSM 428 / KCTC 22496 / NCIMB 10442 / H16 / Stanier 337)</name>
    <name type="common">Ralstonia eutropha</name>
    <dbReference type="NCBI Taxonomy" id="381666"/>
    <lineage>
        <taxon>Bacteria</taxon>
        <taxon>Pseudomonadati</taxon>
        <taxon>Pseudomonadota</taxon>
        <taxon>Betaproteobacteria</taxon>
        <taxon>Burkholderiales</taxon>
        <taxon>Burkholderiaceae</taxon>
        <taxon>Cupriavidus</taxon>
    </lineage>
</organism>
<dbReference type="Proteomes" id="UP000008210">
    <property type="component" value="Chromosome 2"/>
</dbReference>
<evidence type="ECO:0000313" key="1">
    <source>
        <dbReference type="EMBL" id="CAJ95865.1"/>
    </source>
</evidence>
<name>Q0K2A9_CUPNH</name>
<reference evidence="1 2" key="1">
    <citation type="journal article" date="2006" name="Nat. Biotechnol.">
        <title>Genome sequence of the bioplastic-producing 'Knallgas' bacterium Ralstonia eutropha H16.</title>
        <authorList>
            <person name="Pohlmann A."/>
            <person name="Fricke W.F."/>
            <person name="Reinecke F."/>
            <person name="Kusian B."/>
            <person name="Liesegang H."/>
            <person name="Cramm R."/>
            <person name="Eitinger T."/>
            <person name="Ewering C."/>
            <person name="Potter M."/>
            <person name="Schwartz E."/>
            <person name="Strittmatter A."/>
            <person name="Voss I."/>
            <person name="Gottschalk G."/>
            <person name="Steinbuechel A."/>
            <person name="Friedrich B."/>
            <person name="Bowien B."/>
        </authorList>
    </citation>
    <scope>NUCLEOTIDE SEQUENCE [LARGE SCALE GENOMIC DNA]</scope>
    <source>
        <strain evidence="2">ATCC 17699 / DSM 428 / KCTC 22496 / NCIMB 10442 / H16 / Stanier 337</strain>
    </source>
</reference>
<dbReference type="eggNOG" id="COG3694">
    <property type="taxonomic scope" value="Bacteria"/>
</dbReference>
<accession>Q0K2A9</accession>
<gene>
    <name evidence="1" type="ordered locus">H16_B1074</name>
</gene>
<keyword evidence="2" id="KW-1185">Reference proteome</keyword>
<protein>
    <submittedName>
        <fullName evidence="1">Hypothetical membrane associated protein</fullName>
    </submittedName>
</protein>
<proteinExistence type="predicted"/>
<dbReference type="EMBL" id="AM260480">
    <property type="protein sequence ID" value="CAJ95865.1"/>
    <property type="molecule type" value="Genomic_DNA"/>
</dbReference>
<dbReference type="KEGG" id="reh:H16_B1074"/>
<dbReference type="AlphaFoldDB" id="Q0K2A9"/>